<feature type="transmembrane region" description="Helical" evidence="6">
    <location>
        <begin position="392"/>
        <end position="415"/>
    </location>
</feature>
<organism evidence="9 10">
    <name type="scientific">Rapidithrix thailandica</name>
    <dbReference type="NCBI Taxonomy" id="413964"/>
    <lineage>
        <taxon>Bacteria</taxon>
        <taxon>Pseudomonadati</taxon>
        <taxon>Bacteroidota</taxon>
        <taxon>Cytophagia</taxon>
        <taxon>Cytophagales</taxon>
        <taxon>Flammeovirgaceae</taxon>
        <taxon>Rapidithrix</taxon>
    </lineage>
</organism>
<feature type="transmembrane region" description="Helical" evidence="6">
    <location>
        <begin position="7"/>
        <end position="25"/>
    </location>
</feature>
<feature type="transmembrane region" description="Helical" evidence="6">
    <location>
        <begin position="31"/>
        <end position="50"/>
    </location>
</feature>
<dbReference type="PANTHER" id="PTHR30619">
    <property type="entry name" value="DNA INTERNALIZATION/COMPETENCE PROTEIN COMEC/REC2"/>
    <property type="match status" value="1"/>
</dbReference>
<feature type="transmembrane region" description="Helical" evidence="6">
    <location>
        <begin position="421"/>
        <end position="444"/>
    </location>
</feature>
<dbReference type="InterPro" id="IPR052159">
    <property type="entry name" value="Competence_DNA_uptake"/>
</dbReference>
<keyword evidence="3 6" id="KW-0812">Transmembrane</keyword>
<feature type="transmembrane region" description="Helical" evidence="6">
    <location>
        <begin position="363"/>
        <end position="380"/>
    </location>
</feature>
<feature type="transmembrane region" description="Helical" evidence="6">
    <location>
        <begin position="259"/>
        <end position="282"/>
    </location>
</feature>
<dbReference type="InterPro" id="IPR004477">
    <property type="entry name" value="ComEC_N"/>
</dbReference>
<name>A0AAW9RSG7_9BACT</name>
<sequence length="701" mass="79992">MKWAPYVFVRYVGYLIIGILSYIHIHSKFAYALELLLAFVLMYTFCRIVFPRRWQRKQAWVFGLLAAMALVAGGYSLTHWHTACHSPGHFAHKLQTITHYQAVLDSEVEEKNKSWKCVLKVKAVKTGGQWQKAKGSVLAYIAKQDSSNSWQYGDVLLVQGTPVEVSPPLNPHQFDYKKYLAYHSIYHQHFLKPHETVVLLGNTPHHRLLAHSYRLRTYFQKKFAQQFSSESAAGVATALVFGIKEGLDQDTQQAYASAGAMHVLAVSGLHVGIIFFVVNFLFGKCKSTPWGAVLFAFISLSLLWGYAFITGLSASVLRAVTMFTFVIVGQSLHRRSNIYNTLAVSAFVLLCFQPYLIVQVGFQLSYIAVVGIVYLQPKLVGLWKTERPVWRWIWEISTVSIAAQIATAPLSLLYFHQFPTYFLFSNLVVIPAAMLIVCLGLLAVSVSFLPWLFSGSIWVLEAVIALLNFFVKIIQQLPGSTISEIHISVEETWVVYASILSLVLLFALRKFSYVVWGALLITCLGSFQMLEWHDQFSQKVFTVYHTPRQTTLCFMAGTEAWLIGEADLLKDPEQCRYLFYQDWYAKGIQKKHYICWNQLEEAAFPLAVQTHAQQLISWEGKTFLILRKPLQQPMQEKVDFLVVSRKAVRDLTWVNCDTLILDTSISHTRRKFLLDQAQELNIFVYDINTQGAFVKHFLPEK</sequence>
<feature type="domain" description="DUF4131" evidence="8">
    <location>
        <begin position="35"/>
        <end position="195"/>
    </location>
</feature>
<keyword evidence="5 6" id="KW-0472">Membrane</keyword>
<evidence type="ECO:0000313" key="9">
    <source>
        <dbReference type="EMBL" id="MEN7546527.1"/>
    </source>
</evidence>
<feature type="transmembrane region" description="Helical" evidence="6">
    <location>
        <begin position="451"/>
        <end position="471"/>
    </location>
</feature>
<reference evidence="9 10" key="1">
    <citation type="submission" date="2024-04" db="EMBL/GenBank/DDBJ databases">
        <title>Novel genus in family Flammeovirgaceae.</title>
        <authorList>
            <person name="Nguyen T.H."/>
            <person name="Vuong T.Q."/>
            <person name="Le H."/>
            <person name="Kim S.-G."/>
        </authorList>
    </citation>
    <scope>NUCLEOTIDE SEQUENCE [LARGE SCALE GENOMIC DNA]</scope>
    <source>
        <strain evidence="9 10">JCM 23209</strain>
    </source>
</reference>
<comment type="caution">
    <text evidence="9">The sequence shown here is derived from an EMBL/GenBank/DDBJ whole genome shotgun (WGS) entry which is preliminary data.</text>
</comment>
<dbReference type="Pfam" id="PF13567">
    <property type="entry name" value="DUF4131"/>
    <property type="match status" value="1"/>
</dbReference>
<evidence type="ECO:0000259" key="8">
    <source>
        <dbReference type="Pfam" id="PF13567"/>
    </source>
</evidence>
<dbReference type="Pfam" id="PF03772">
    <property type="entry name" value="Competence"/>
    <property type="match status" value="1"/>
</dbReference>
<feature type="domain" description="ComEC/Rec2-related protein" evidence="7">
    <location>
        <begin position="239"/>
        <end position="507"/>
    </location>
</feature>
<evidence type="ECO:0000256" key="3">
    <source>
        <dbReference type="ARBA" id="ARBA00022692"/>
    </source>
</evidence>
<feature type="transmembrane region" description="Helical" evidence="6">
    <location>
        <begin position="289"/>
        <end position="309"/>
    </location>
</feature>
<dbReference type="NCBIfam" id="TIGR00360">
    <property type="entry name" value="ComEC_N-term"/>
    <property type="match status" value="1"/>
</dbReference>
<evidence type="ECO:0000256" key="2">
    <source>
        <dbReference type="ARBA" id="ARBA00022475"/>
    </source>
</evidence>
<keyword evidence="4 6" id="KW-1133">Transmembrane helix</keyword>
<evidence type="ECO:0000256" key="6">
    <source>
        <dbReference type="SAM" id="Phobius"/>
    </source>
</evidence>
<accession>A0AAW9RSG7</accession>
<dbReference type="RefSeq" id="WP_346819313.1">
    <property type="nucleotide sequence ID" value="NZ_JBDKWZ010000001.1"/>
</dbReference>
<feature type="transmembrane region" description="Helical" evidence="6">
    <location>
        <begin position="59"/>
        <end position="77"/>
    </location>
</feature>
<evidence type="ECO:0000256" key="1">
    <source>
        <dbReference type="ARBA" id="ARBA00004651"/>
    </source>
</evidence>
<keyword evidence="2" id="KW-1003">Cell membrane</keyword>
<dbReference type="Proteomes" id="UP001403385">
    <property type="component" value="Unassembled WGS sequence"/>
</dbReference>
<evidence type="ECO:0000313" key="10">
    <source>
        <dbReference type="Proteomes" id="UP001403385"/>
    </source>
</evidence>
<feature type="transmembrane region" description="Helical" evidence="6">
    <location>
        <begin position="339"/>
        <end position="357"/>
    </location>
</feature>
<dbReference type="GO" id="GO:0005886">
    <property type="term" value="C:plasma membrane"/>
    <property type="evidence" value="ECO:0007669"/>
    <property type="project" value="UniProtKB-SubCell"/>
</dbReference>
<dbReference type="EMBL" id="JBDKWZ010000001">
    <property type="protein sequence ID" value="MEN7546527.1"/>
    <property type="molecule type" value="Genomic_DNA"/>
</dbReference>
<comment type="subcellular location">
    <subcellularLocation>
        <location evidence="1">Cell membrane</location>
        <topology evidence="1">Multi-pass membrane protein</topology>
    </subcellularLocation>
</comment>
<feature type="transmembrane region" description="Helical" evidence="6">
    <location>
        <begin position="491"/>
        <end position="508"/>
    </location>
</feature>
<keyword evidence="10" id="KW-1185">Reference proteome</keyword>
<evidence type="ECO:0000259" key="7">
    <source>
        <dbReference type="Pfam" id="PF03772"/>
    </source>
</evidence>
<gene>
    <name evidence="9" type="ORF">AAG747_01320</name>
</gene>
<protein>
    <submittedName>
        <fullName evidence="9">ComEC/Rec2 family competence protein</fullName>
    </submittedName>
</protein>
<dbReference type="InterPro" id="IPR025405">
    <property type="entry name" value="DUF4131"/>
</dbReference>
<evidence type="ECO:0000256" key="4">
    <source>
        <dbReference type="ARBA" id="ARBA00022989"/>
    </source>
</evidence>
<feature type="transmembrane region" description="Helical" evidence="6">
    <location>
        <begin position="513"/>
        <end position="530"/>
    </location>
</feature>
<dbReference type="AlphaFoldDB" id="A0AAW9RSG7"/>
<dbReference type="PANTHER" id="PTHR30619:SF1">
    <property type="entry name" value="RECOMBINATION PROTEIN 2"/>
    <property type="match status" value="1"/>
</dbReference>
<proteinExistence type="predicted"/>
<evidence type="ECO:0000256" key="5">
    <source>
        <dbReference type="ARBA" id="ARBA00023136"/>
    </source>
</evidence>